<dbReference type="OrthoDB" id="7190800at2"/>
<sequence length="71" mass="7816">MGLKIEKKPRRRAAERPNAWQRVCAIFGLAGLVLAWAVMLVPCALWLLFSLVVRRPQGRSPFGRASAADAA</sequence>
<keyword evidence="1" id="KW-0812">Transmembrane</keyword>
<keyword evidence="3" id="KW-1185">Reference proteome</keyword>
<reference evidence="2 3" key="1">
    <citation type="submission" date="2017-12" db="EMBL/GenBank/DDBJ databases">
        <title>The genome sequence of Caulobacter sp. 410.</title>
        <authorList>
            <person name="Gao J."/>
            <person name="Mao X."/>
            <person name="Sun J."/>
        </authorList>
    </citation>
    <scope>NUCLEOTIDE SEQUENCE [LARGE SCALE GENOMIC DNA]</scope>
    <source>
        <strain evidence="2 3">410</strain>
    </source>
</reference>
<comment type="caution">
    <text evidence="2">The sequence shown here is derived from an EMBL/GenBank/DDBJ whole genome shotgun (WGS) entry which is preliminary data.</text>
</comment>
<dbReference type="RefSeq" id="WP_101716368.1">
    <property type="nucleotide sequence ID" value="NZ_PJRS01000008.1"/>
</dbReference>
<protein>
    <submittedName>
        <fullName evidence="2">Uncharacterized protein</fullName>
    </submittedName>
</protein>
<organism evidence="2 3">
    <name type="scientific">Caulobacter zeae</name>
    <dbReference type="NCBI Taxonomy" id="2055137"/>
    <lineage>
        <taxon>Bacteria</taxon>
        <taxon>Pseudomonadati</taxon>
        <taxon>Pseudomonadota</taxon>
        <taxon>Alphaproteobacteria</taxon>
        <taxon>Caulobacterales</taxon>
        <taxon>Caulobacteraceae</taxon>
        <taxon>Caulobacter</taxon>
    </lineage>
</organism>
<dbReference type="AlphaFoldDB" id="A0A2N5DR68"/>
<gene>
    <name evidence="2" type="ORF">SGCZBJ_02015</name>
</gene>
<name>A0A2N5DR68_9CAUL</name>
<dbReference type="EMBL" id="PJRS01000008">
    <property type="protein sequence ID" value="PLR28525.1"/>
    <property type="molecule type" value="Genomic_DNA"/>
</dbReference>
<accession>A0A2N5DR68</accession>
<feature type="transmembrane region" description="Helical" evidence="1">
    <location>
        <begin position="20"/>
        <end position="49"/>
    </location>
</feature>
<dbReference type="Proteomes" id="UP000234479">
    <property type="component" value="Unassembled WGS sequence"/>
</dbReference>
<proteinExistence type="predicted"/>
<evidence type="ECO:0000313" key="2">
    <source>
        <dbReference type="EMBL" id="PLR28525.1"/>
    </source>
</evidence>
<evidence type="ECO:0000313" key="3">
    <source>
        <dbReference type="Proteomes" id="UP000234479"/>
    </source>
</evidence>
<evidence type="ECO:0000256" key="1">
    <source>
        <dbReference type="SAM" id="Phobius"/>
    </source>
</evidence>
<keyword evidence="1" id="KW-1133">Transmembrane helix</keyword>
<keyword evidence="1" id="KW-0472">Membrane</keyword>